<dbReference type="Proteomes" id="UP000541444">
    <property type="component" value="Unassembled WGS sequence"/>
</dbReference>
<keyword evidence="2" id="KW-1185">Reference proteome</keyword>
<protein>
    <submittedName>
        <fullName evidence="1">Uncharacterized protein</fullName>
    </submittedName>
</protein>
<proteinExistence type="predicted"/>
<name>A0A7J7M3S6_9MAGN</name>
<dbReference type="AlphaFoldDB" id="A0A7J7M3S6"/>
<dbReference type="EMBL" id="JACGCM010001793">
    <property type="protein sequence ID" value="KAF6149502.1"/>
    <property type="molecule type" value="Genomic_DNA"/>
</dbReference>
<organism evidence="1 2">
    <name type="scientific">Kingdonia uniflora</name>
    <dbReference type="NCBI Taxonomy" id="39325"/>
    <lineage>
        <taxon>Eukaryota</taxon>
        <taxon>Viridiplantae</taxon>
        <taxon>Streptophyta</taxon>
        <taxon>Embryophyta</taxon>
        <taxon>Tracheophyta</taxon>
        <taxon>Spermatophyta</taxon>
        <taxon>Magnoliopsida</taxon>
        <taxon>Ranunculales</taxon>
        <taxon>Circaeasteraceae</taxon>
        <taxon>Kingdonia</taxon>
    </lineage>
</organism>
<evidence type="ECO:0000313" key="1">
    <source>
        <dbReference type="EMBL" id="KAF6149502.1"/>
    </source>
</evidence>
<sequence>MRQAGFLDCEQLIREERETYISYWAEKTSEVGHMLIDSQRMGNINMFGPTALRAGITPMVVTSALVHSASQDFSLPGEAEGPDPGWYMEWTGQHEMLSIARLRDPPPMSSSYGAEELWHLTHGMR</sequence>
<accession>A0A7J7M3S6</accession>
<reference evidence="1 2" key="1">
    <citation type="journal article" date="2020" name="IScience">
        <title>Genome Sequencing of the Endangered Kingdonia uniflora (Circaeasteraceae, Ranunculales) Reveals Potential Mechanisms of Evolutionary Specialization.</title>
        <authorList>
            <person name="Sun Y."/>
            <person name="Deng T."/>
            <person name="Zhang A."/>
            <person name="Moore M.J."/>
            <person name="Landis J.B."/>
            <person name="Lin N."/>
            <person name="Zhang H."/>
            <person name="Zhang X."/>
            <person name="Huang J."/>
            <person name="Zhang X."/>
            <person name="Sun H."/>
            <person name="Wang H."/>
        </authorList>
    </citation>
    <scope>NUCLEOTIDE SEQUENCE [LARGE SCALE GENOMIC DNA]</scope>
    <source>
        <strain evidence="1">TB1705</strain>
        <tissue evidence="1">Leaf</tissue>
    </source>
</reference>
<gene>
    <name evidence="1" type="ORF">GIB67_003650</name>
</gene>
<comment type="caution">
    <text evidence="1">The sequence shown here is derived from an EMBL/GenBank/DDBJ whole genome shotgun (WGS) entry which is preliminary data.</text>
</comment>
<evidence type="ECO:0000313" key="2">
    <source>
        <dbReference type="Proteomes" id="UP000541444"/>
    </source>
</evidence>